<dbReference type="AlphaFoldDB" id="A0A8H4ANI2"/>
<feature type="region of interest" description="Disordered" evidence="1">
    <location>
        <begin position="1"/>
        <end position="31"/>
    </location>
</feature>
<evidence type="ECO:0000313" key="3">
    <source>
        <dbReference type="Proteomes" id="UP000439903"/>
    </source>
</evidence>
<organism evidence="2 3">
    <name type="scientific">Gigaspora margarita</name>
    <dbReference type="NCBI Taxonomy" id="4874"/>
    <lineage>
        <taxon>Eukaryota</taxon>
        <taxon>Fungi</taxon>
        <taxon>Fungi incertae sedis</taxon>
        <taxon>Mucoromycota</taxon>
        <taxon>Glomeromycotina</taxon>
        <taxon>Glomeromycetes</taxon>
        <taxon>Diversisporales</taxon>
        <taxon>Gigasporaceae</taxon>
        <taxon>Gigaspora</taxon>
    </lineage>
</organism>
<evidence type="ECO:0000256" key="1">
    <source>
        <dbReference type="SAM" id="MobiDB-lite"/>
    </source>
</evidence>
<protein>
    <submittedName>
        <fullName evidence="2">Uncharacterized protein</fullName>
    </submittedName>
</protein>
<keyword evidence="3" id="KW-1185">Reference proteome</keyword>
<feature type="compositionally biased region" description="Polar residues" evidence="1">
    <location>
        <begin position="1"/>
        <end position="12"/>
    </location>
</feature>
<comment type="caution">
    <text evidence="2">The sequence shown here is derived from an EMBL/GenBank/DDBJ whole genome shotgun (WGS) entry which is preliminary data.</text>
</comment>
<accession>A0A8H4ANI2</accession>
<reference evidence="2 3" key="1">
    <citation type="journal article" date="2019" name="Environ. Microbiol.">
        <title>At the nexus of three kingdoms: the genome of the mycorrhizal fungus Gigaspora margarita provides insights into plant, endobacterial and fungal interactions.</title>
        <authorList>
            <person name="Venice F."/>
            <person name="Ghignone S."/>
            <person name="Salvioli di Fossalunga A."/>
            <person name="Amselem J."/>
            <person name="Novero M."/>
            <person name="Xianan X."/>
            <person name="Sedzielewska Toro K."/>
            <person name="Morin E."/>
            <person name="Lipzen A."/>
            <person name="Grigoriev I.V."/>
            <person name="Henrissat B."/>
            <person name="Martin F.M."/>
            <person name="Bonfante P."/>
        </authorList>
    </citation>
    <scope>NUCLEOTIDE SEQUENCE [LARGE SCALE GENOMIC DNA]</scope>
    <source>
        <strain evidence="2 3">BEG34</strain>
    </source>
</reference>
<proteinExistence type="predicted"/>
<sequence length="80" mass="9011">MTSQTTGIQLLRQQNNGGQSQNNNNWPQRPQITSNTINISIDTQLRIDFLEGASFNTMQNEIPSKRIKFSSALFSGFSFT</sequence>
<dbReference type="Proteomes" id="UP000439903">
    <property type="component" value="Unassembled WGS sequence"/>
</dbReference>
<dbReference type="EMBL" id="WTPW01000385">
    <property type="protein sequence ID" value="KAF0516464.1"/>
    <property type="molecule type" value="Genomic_DNA"/>
</dbReference>
<gene>
    <name evidence="2" type="ORF">F8M41_017072</name>
</gene>
<name>A0A8H4ANI2_GIGMA</name>
<feature type="compositionally biased region" description="Low complexity" evidence="1">
    <location>
        <begin position="13"/>
        <end position="25"/>
    </location>
</feature>
<evidence type="ECO:0000313" key="2">
    <source>
        <dbReference type="EMBL" id="KAF0516464.1"/>
    </source>
</evidence>